<protein>
    <submittedName>
        <fullName evidence="2">Uncharacterized protein</fullName>
    </submittedName>
</protein>
<keyword evidence="1" id="KW-0472">Membrane</keyword>
<keyword evidence="3" id="KW-1185">Reference proteome</keyword>
<feature type="transmembrane region" description="Helical" evidence="1">
    <location>
        <begin position="21"/>
        <end position="39"/>
    </location>
</feature>
<feature type="transmembrane region" description="Helical" evidence="1">
    <location>
        <begin position="51"/>
        <end position="70"/>
    </location>
</feature>
<evidence type="ECO:0000313" key="3">
    <source>
        <dbReference type="Proteomes" id="UP000466307"/>
    </source>
</evidence>
<dbReference type="AlphaFoldDB" id="A0A7K3LL98"/>
<dbReference type="RefSeq" id="WP_053777712.1">
    <property type="nucleotide sequence ID" value="NZ_JAADZU010000012.1"/>
</dbReference>
<evidence type="ECO:0000256" key="1">
    <source>
        <dbReference type="SAM" id="Phobius"/>
    </source>
</evidence>
<organism evidence="2 3">
    <name type="scientific">Gordonia desulfuricans</name>
    <dbReference type="NCBI Taxonomy" id="89051"/>
    <lineage>
        <taxon>Bacteria</taxon>
        <taxon>Bacillati</taxon>
        <taxon>Actinomycetota</taxon>
        <taxon>Actinomycetes</taxon>
        <taxon>Mycobacteriales</taxon>
        <taxon>Gordoniaceae</taxon>
        <taxon>Gordonia</taxon>
    </lineage>
</organism>
<proteinExistence type="predicted"/>
<comment type="caution">
    <text evidence="2">The sequence shown here is derived from an EMBL/GenBank/DDBJ whole genome shotgun (WGS) entry which is preliminary data.</text>
</comment>
<name>A0A7K3LL98_9ACTN</name>
<keyword evidence="1" id="KW-0812">Transmembrane</keyword>
<gene>
    <name evidence="2" type="ORF">GYA93_05485</name>
</gene>
<keyword evidence="1" id="KW-1133">Transmembrane helix</keyword>
<accession>A0A7K3LL98</accession>
<reference evidence="2 3" key="1">
    <citation type="submission" date="2020-01" db="EMBL/GenBank/DDBJ databases">
        <title>Investigation of new actinobacteria for the biodesulphurisation of diesel fuel.</title>
        <authorList>
            <person name="Athi Narayanan S.M."/>
        </authorList>
    </citation>
    <scope>NUCLEOTIDE SEQUENCE [LARGE SCALE GENOMIC DNA]</scope>
    <source>
        <strain evidence="2 3">213E</strain>
    </source>
</reference>
<dbReference type="EMBL" id="JAADZU010000012">
    <property type="protein sequence ID" value="NDK89035.1"/>
    <property type="molecule type" value="Genomic_DNA"/>
</dbReference>
<dbReference type="Proteomes" id="UP000466307">
    <property type="component" value="Unassembled WGS sequence"/>
</dbReference>
<evidence type="ECO:0000313" key="2">
    <source>
        <dbReference type="EMBL" id="NDK89035.1"/>
    </source>
</evidence>
<sequence length="75" mass="7460">MNGTDNTDTNASTTEAARRSPGLALFALLGLAVAAWGLADGPTLPDLATLGWIAVAVGAIAGLVLIVSGARSARR</sequence>